<evidence type="ECO:0000256" key="8">
    <source>
        <dbReference type="ARBA" id="ARBA00023034"/>
    </source>
</evidence>
<evidence type="ECO:0000256" key="2">
    <source>
        <dbReference type="ARBA" id="ARBA00008661"/>
    </source>
</evidence>
<protein>
    <recommendedName>
        <fullName evidence="10">Hexosyltransferase</fullName>
        <ecNumber evidence="10">2.4.1.-</ecNumber>
    </recommendedName>
</protein>
<proteinExistence type="inferred from homology"/>
<keyword evidence="4 11" id="KW-0808">Transferase</keyword>
<dbReference type="InterPro" id="IPR002659">
    <property type="entry name" value="Glyco_trans_31"/>
</dbReference>
<evidence type="ECO:0000256" key="7">
    <source>
        <dbReference type="ARBA" id="ARBA00022989"/>
    </source>
</evidence>
<evidence type="ECO:0000256" key="1">
    <source>
        <dbReference type="ARBA" id="ARBA00004323"/>
    </source>
</evidence>
<sequence>MKPSARIIFIIEKLKDTDKIPNNLQKEIDTHGDILQVDFIDSYYNLTLKTVASLRFAWLYNECGKTPPEFIMTMDDDVFLNVPPFFKLLNGLSKDCPHPLFGGRFQYKSNCKQVGSTQLYAFKWRIPSLYPRIPYNNVI</sequence>
<dbReference type="GO" id="GO:0006493">
    <property type="term" value="P:protein O-linked glycosylation"/>
    <property type="evidence" value="ECO:0007669"/>
    <property type="project" value="TreeGrafter"/>
</dbReference>
<dbReference type="PANTHER" id="PTHR11214:SF378">
    <property type="entry name" value="BETA-1,3-GALACTOSYLTRANSFERASE 4"/>
    <property type="match status" value="1"/>
</dbReference>
<evidence type="ECO:0000256" key="5">
    <source>
        <dbReference type="ARBA" id="ARBA00022692"/>
    </source>
</evidence>
<keyword evidence="5" id="KW-0812">Transmembrane</keyword>
<dbReference type="GO" id="GO:0000139">
    <property type="term" value="C:Golgi membrane"/>
    <property type="evidence" value="ECO:0007669"/>
    <property type="project" value="UniProtKB-SubCell"/>
</dbReference>
<evidence type="ECO:0000313" key="11">
    <source>
        <dbReference type="EMBL" id="QQP37503.1"/>
    </source>
</evidence>
<dbReference type="Pfam" id="PF01762">
    <property type="entry name" value="Galactosyl_T"/>
    <property type="match status" value="1"/>
</dbReference>
<evidence type="ECO:0000256" key="10">
    <source>
        <dbReference type="RuleBase" id="RU363063"/>
    </source>
</evidence>
<evidence type="ECO:0000256" key="4">
    <source>
        <dbReference type="ARBA" id="ARBA00022679"/>
    </source>
</evidence>
<keyword evidence="12" id="KW-1185">Reference proteome</keyword>
<dbReference type="EC" id="2.4.1.-" evidence="10"/>
<evidence type="ECO:0000256" key="9">
    <source>
        <dbReference type="ARBA" id="ARBA00023136"/>
    </source>
</evidence>
<dbReference type="Proteomes" id="UP000595437">
    <property type="component" value="Chromosome 12"/>
</dbReference>
<keyword evidence="7" id="KW-1133">Transmembrane helix</keyword>
<dbReference type="GO" id="GO:0016758">
    <property type="term" value="F:hexosyltransferase activity"/>
    <property type="evidence" value="ECO:0007669"/>
    <property type="project" value="InterPro"/>
</dbReference>
<keyword evidence="8 10" id="KW-0333">Golgi apparatus</keyword>
<evidence type="ECO:0000256" key="3">
    <source>
        <dbReference type="ARBA" id="ARBA00022676"/>
    </source>
</evidence>
<gene>
    <name evidence="11" type="ORF">FKW44_017785</name>
</gene>
<keyword evidence="3 10" id="KW-0328">Glycosyltransferase</keyword>
<accession>A0A7T8GTG1</accession>
<keyword evidence="9" id="KW-0472">Membrane</keyword>
<comment type="subcellular location">
    <subcellularLocation>
        <location evidence="1 10">Golgi apparatus membrane</location>
        <topology evidence="1 10">Single-pass type II membrane protein</topology>
    </subcellularLocation>
</comment>
<reference evidence="12" key="1">
    <citation type="submission" date="2021-01" db="EMBL/GenBank/DDBJ databases">
        <title>Caligus Genome Assembly.</title>
        <authorList>
            <person name="Gallardo-Escarate C."/>
        </authorList>
    </citation>
    <scope>NUCLEOTIDE SEQUENCE [LARGE SCALE GENOMIC DNA]</scope>
</reference>
<dbReference type="EMBL" id="CP045901">
    <property type="protein sequence ID" value="QQP37503.1"/>
    <property type="molecule type" value="Genomic_DNA"/>
</dbReference>
<evidence type="ECO:0000313" key="12">
    <source>
        <dbReference type="Proteomes" id="UP000595437"/>
    </source>
</evidence>
<dbReference type="Gene3D" id="3.90.550.50">
    <property type="match status" value="1"/>
</dbReference>
<dbReference type="PANTHER" id="PTHR11214">
    <property type="entry name" value="BETA-1,3-N-ACETYLGLUCOSAMINYLTRANSFERASE"/>
    <property type="match status" value="1"/>
</dbReference>
<name>A0A7T8GTG1_CALRO</name>
<keyword evidence="6" id="KW-0735">Signal-anchor</keyword>
<evidence type="ECO:0000256" key="6">
    <source>
        <dbReference type="ARBA" id="ARBA00022968"/>
    </source>
</evidence>
<organism evidence="11 12">
    <name type="scientific">Caligus rogercresseyi</name>
    <name type="common">Sea louse</name>
    <dbReference type="NCBI Taxonomy" id="217165"/>
    <lineage>
        <taxon>Eukaryota</taxon>
        <taxon>Metazoa</taxon>
        <taxon>Ecdysozoa</taxon>
        <taxon>Arthropoda</taxon>
        <taxon>Crustacea</taxon>
        <taxon>Multicrustacea</taxon>
        <taxon>Hexanauplia</taxon>
        <taxon>Copepoda</taxon>
        <taxon>Siphonostomatoida</taxon>
        <taxon>Caligidae</taxon>
        <taxon>Caligus</taxon>
    </lineage>
</organism>
<dbReference type="OrthoDB" id="6381420at2759"/>
<dbReference type="AlphaFoldDB" id="A0A7T8GTG1"/>
<comment type="similarity">
    <text evidence="2 10">Belongs to the glycosyltransferase 31 family.</text>
</comment>